<comment type="caution">
    <text evidence="2">The sequence shown here is derived from an EMBL/GenBank/DDBJ whole genome shotgun (WGS) entry which is preliminary data.</text>
</comment>
<sequence length="103" mass="10463">MAAVALSVSTFVFLFLHDSWRSDNPFLVPDLVLCAGLLVAAALPARLATAGLPVVLGFAAGVFAVSVASYAVRDELGLPSLLGSVGAVVMALLLGRQGRVSPA</sequence>
<feature type="transmembrane region" description="Helical" evidence="1">
    <location>
        <begin position="54"/>
        <end position="72"/>
    </location>
</feature>
<keyword evidence="1" id="KW-0472">Membrane</keyword>
<keyword evidence="3" id="KW-1185">Reference proteome</keyword>
<feature type="transmembrane region" description="Helical" evidence="1">
    <location>
        <begin position="78"/>
        <end position="95"/>
    </location>
</feature>
<dbReference type="Proteomes" id="UP000635606">
    <property type="component" value="Unassembled WGS sequence"/>
</dbReference>
<keyword evidence="1" id="KW-0812">Transmembrane</keyword>
<proteinExistence type="predicted"/>
<reference evidence="2" key="1">
    <citation type="submission" date="2021-01" db="EMBL/GenBank/DDBJ databases">
        <title>Whole genome shotgun sequence of Virgisporangium ochraceum NBRC 16418.</title>
        <authorList>
            <person name="Komaki H."/>
            <person name="Tamura T."/>
        </authorList>
    </citation>
    <scope>NUCLEOTIDE SEQUENCE</scope>
    <source>
        <strain evidence="2">NBRC 16418</strain>
    </source>
</reference>
<dbReference type="EMBL" id="BOPH01000049">
    <property type="protein sequence ID" value="GIJ68795.1"/>
    <property type="molecule type" value="Genomic_DNA"/>
</dbReference>
<keyword evidence="1" id="KW-1133">Transmembrane helix</keyword>
<dbReference type="AlphaFoldDB" id="A0A8J3ZWI3"/>
<protein>
    <submittedName>
        <fullName evidence="2">Uncharacterized protein</fullName>
    </submittedName>
</protein>
<gene>
    <name evidence="2" type="ORF">Voc01_037120</name>
</gene>
<feature type="transmembrane region" description="Helical" evidence="1">
    <location>
        <begin position="31"/>
        <end position="47"/>
    </location>
</feature>
<evidence type="ECO:0000313" key="2">
    <source>
        <dbReference type="EMBL" id="GIJ68795.1"/>
    </source>
</evidence>
<name>A0A8J3ZWI3_9ACTN</name>
<accession>A0A8J3ZWI3</accession>
<evidence type="ECO:0000256" key="1">
    <source>
        <dbReference type="SAM" id="Phobius"/>
    </source>
</evidence>
<organism evidence="2 3">
    <name type="scientific">Virgisporangium ochraceum</name>
    <dbReference type="NCBI Taxonomy" id="65505"/>
    <lineage>
        <taxon>Bacteria</taxon>
        <taxon>Bacillati</taxon>
        <taxon>Actinomycetota</taxon>
        <taxon>Actinomycetes</taxon>
        <taxon>Micromonosporales</taxon>
        <taxon>Micromonosporaceae</taxon>
        <taxon>Virgisporangium</taxon>
    </lineage>
</organism>
<evidence type="ECO:0000313" key="3">
    <source>
        <dbReference type="Proteomes" id="UP000635606"/>
    </source>
</evidence>